<protein>
    <recommendedName>
        <fullName evidence="4">Ig-like domain-containing protein</fullName>
    </recommendedName>
</protein>
<dbReference type="AlphaFoldDB" id="A0A6G1HGQ0"/>
<keyword evidence="2" id="KW-1133">Transmembrane helix</keyword>
<keyword evidence="3" id="KW-0732">Signal</keyword>
<reference evidence="5" key="1">
    <citation type="journal article" date="2020" name="Stud. Mycol.">
        <title>101 Dothideomycetes genomes: a test case for predicting lifestyles and emergence of pathogens.</title>
        <authorList>
            <person name="Haridas S."/>
            <person name="Albert R."/>
            <person name="Binder M."/>
            <person name="Bloem J."/>
            <person name="Labutti K."/>
            <person name="Salamov A."/>
            <person name="Andreopoulos B."/>
            <person name="Baker S."/>
            <person name="Barry K."/>
            <person name="Bills G."/>
            <person name="Bluhm B."/>
            <person name="Cannon C."/>
            <person name="Castanera R."/>
            <person name="Culley D."/>
            <person name="Daum C."/>
            <person name="Ezra D."/>
            <person name="Gonzalez J."/>
            <person name="Henrissat B."/>
            <person name="Kuo A."/>
            <person name="Liang C."/>
            <person name="Lipzen A."/>
            <person name="Lutzoni F."/>
            <person name="Magnuson J."/>
            <person name="Mondo S."/>
            <person name="Nolan M."/>
            <person name="Ohm R."/>
            <person name="Pangilinan J."/>
            <person name="Park H.-J."/>
            <person name="Ramirez L."/>
            <person name="Alfaro M."/>
            <person name="Sun H."/>
            <person name="Tritt A."/>
            <person name="Yoshinaga Y."/>
            <person name="Zwiers L.-H."/>
            <person name="Turgeon B."/>
            <person name="Goodwin S."/>
            <person name="Spatafora J."/>
            <person name="Crous P."/>
            <person name="Grigoriev I."/>
        </authorList>
    </citation>
    <scope>NUCLEOTIDE SEQUENCE</scope>
    <source>
        <strain evidence="5">CBS 113979</strain>
    </source>
</reference>
<keyword evidence="6" id="KW-1185">Reference proteome</keyword>
<proteinExistence type="predicted"/>
<feature type="signal peptide" evidence="3">
    <location>
        <begin position="1"/>
        <end position="20"/>
    </location>
</feature>
<feature type="transmembrane region" description="Helical" evidence="2">
    <location>
        <begin position="190"/>
        <end position="209"/>
    </location>
</feature>
<feature type="region of interest" description="Disordered" evidence="1">
    <location>
        <begin position="159"/>
        <end position="180"/>
    </location>
</feature>
<keyword evidence="2" id="KW-0812">Transmembrane</keyword>
<organism evidence="5 6">
    <name type="scientific">Aulographum hederae CBS 113979</name>
    <dbReference type="NCBI Taxonomy" id="1176131"/>
    <lineage>
        <taxon>Eukaryota</taxon>
        <taxon>Fungi</taxon>
        <taxon>Dikarya</taxon>
        <taxon>Ascomycota</taxon>
        <taxon>Pezizomycotina</taxon>
        <taxon>Dothideomycetes</taxon>
        <taxon>Pleosporomycetidae</taxon>
        <taxon>Aulographales</taxon>
        <taxon>Aulographaceae</taxon>
    </lineage>
</organism>
<feature type="chain" id="PRO_5026303301" description="Ig-like domain-containing protein" evidence="3">
    <location>
        <begin position="21"/>
        <end position="210"/>
    </location>
</feature>
<dbReference type="EMBL" id="ML977137">
    <property type="protein sequence ID" value="KAF1992353.1"/>
    <property type="molecule type" value="Genomic_DNA"/>
</dbReference>
<evidence type="ECO:0000259" key="4">
    <source>
        <dbReference type="PROSITE" id="PS50835"/>
    </source>
</evidence>
<evidence type="ECO:0000313" key="6">
    <source>
        <dbReference type="Proteomes" id="UP000800041"/>
    </source>
</evidence>
<sequence length="210" mass="21541">MFKTIPYILVLFVLALRSVADRYVVVPLIFAEGDLAPDVSASEIYSSPSSSAYVLACAASNTPFYCQVGGGGATVTVGPSTYNYLWRRPYDITGEDASKTVIQSYDCKASNAVPTSCHVNNGLGYVPPQASGLPLTAETSGVASIFQMVSITVTATATAKPSGPASADAPSESTGAGAPSITPNALGGTWTGVTVSGMVVISVIFGLVWL</sequence>
<feature type="domain" description="Ig-like" evidence="4">
    <location>
        <begin position="37"/>
        <end position="120"/>
    </location>
</feature>
<dbReference type="PROSITE" id="PS50835">
    <property type="entry name" value="IG_LIKE"/>
    <property type="match status" value="1"/>
</dbReference>
<keyword evidence="2" id="KW-0472">Membrane</keyword>
<dbReference type="Proteomes" id="UP000800041">
    <property type="component" value="Unassembled WGS sequence"/>
</dbReference>
<evidence type="ECO:0000256" key="1">
    <source>
        <dbReference type="SAM" id="MobiDB-lite"/>
    </source>
</evidence>
<name>A0A6G1HGQ0_9PEZI</name>
<gene>
    <name evidence="5" type="ORF">K402DRAFT_388008</name>
</gene>
<accession>A0A6G1HGQ0</accession>
<dbReference type="InterPro" id="IPR007110">
    <property type="entry name" value="Ig-like_dom"/>
</dbReference>
<evidence type="ECO:0000256" key="2">
    <source>
        <dbReference type="SAM" id="Phobius"/>
    </source>
</evidence>
<evidence type="ECO:0000313" key="5">
    <source>
        <dbReference type="EMBL" id="KAF1992353.1"/>
    </source>
</evidence>
<evidence type="ECO:0000256" key="3">
    <source>
        <dbReference type="SAM" id="SignalP"/>
    </source>
</evidence>